<protein>
    <recommendedName>
        <fullName evidence="3">C-type lectin domain-containing protein</fullName>
    </recommendedName>
</protein>
<comment type="caution">
    <text evidence="4">The sequence shown here is derived from an EMBL/GenBank/DDBJ whole genome shotgun (WGS) entry which is preliminary data.</text>
</comment>
<dbReference type="SUPFAM" id="SSF57414">
    <property type="entry name" value="Hairpin loop containing domain-like"/>
    <property type="match status" value="1"/>
</dbReference>
<dbReference type="PROSITE" id="PS00615">
    <property type="entry name" value="C_TYPE_LECTIN_1"/>
    <property type="match status" value="1"/>
</dbReference>
<evidence type="ECO:0000313" key="5">
    <source>
        <dbReference type="Proteomes" id="UP001347796"/>
    </source>
</evidence>
<dbReference type="Proteomes" id="UP001347796">
    <property type="component" value="Unassembled WGS sequence"/>
</dbReference>
<feature type="region of interest" description="Disordered" evidence="2">
    <location>
        <begin position="72"/>
        <end position="102"/>
    </location>
</feature>
<feature type="domain" description="C-type lectin" evidence="3">
    <location>
        <begin position="116"/>
        <end position="241"/>
    </location>
</feature>
<name>A0AAN8K3P5_PATCE</name>
<dbReference type="AlphaFoldDB" id="A0AAN8K3P5"/>
<dbReference type="Gene3D" id="3.10.100.10">
    <property type="entry name" value="Mannose-Binding Protein A, subunit A"/>
    <property type="match status" value="1"/>
</dbReference>
<keyword evidence="5" id="KW-1185">Reference proteome</keyword>
<reference evidence="4 5" key="1">
    <citation type="submission" date="2024-01" db="EMBL/GenBank/DDBJ databases">
        <title>The genome of the rayed Mediterranean limpet Patella caerulea (Linnaeus, 1758).</title>
        <authorList>
            <person name="Anh-Thu Weber A."/>
            <person name="Halstead-Nussloch G."/>
        </authorList>
    </citation>
    <scope>NUCLEOTIDE SEQUENCE [LARGE SCALE GENOMIC DNA]</scope>
    <source>
        <strain evidence="4">AATW-2023a</strain>
        <tissue evidence="4">Whole specimen</tissue>
    </source>
</reference>
<evidence type="ECO:0000313" key="4">
    <source>
        <dbReference type="EMBL" id="KAK6188673.1"/>
    </source>
</evidence>
<sequence length="245" mass="27430">MDNKMVSGNFLTVPGLKYHTFCAQMCSKYSNCYSFFYDVTDYSCFLHDDVYTTSTTSHPSTTRYYVSDSRVPSTAVTTEQQTTEAETATTTPTTTTTTTTTTTVPPPVCTTGFTSTSGYCFLISTIKRSWTSARTSCRGYGNADLLVIDSSTKQTFFNNYMKNNGHLNSYHFGVHHIYSNGNFELVDGRTQATATFTYWGTGEPNNIDGPDLCGFINWKNSVTELRWNDGACTYQDYYICEVNMS</sequence>
<dbReference type="InterPro" id="IPR016187">
    <property type="entry name" value="CTDL_fold"/>
</dbReference>
<dbReference type="InterPro" id="IPR018378">
    <property type="entry name" value="C-type_lectin_CS"/>
</dbReference>
<evidence type="ECO:0000256" key="1">
    <source>
        <dbReference type="ARBA" id="ARBA00023157"/>
    </source>
</evidence>
<dbReference type="EMBL" id="JAZGQO010000003">
    <property type="protein sequence ID" value="KAK6188673.1"/>
    <property type="molecule type" value="Genomic_DNA"/>
</dbReference>
<dbReference type="CDD" id="cd00037">
    <property type="entry name" value="CLECT"/>
    <property type="match status" value="1"/>
</dbReference>
<organism evidence="4 5">
    <name type="scientific">Patella caerulea</name>
    <name type="common">Rayed Mediterranean limpet</name>
    <dbReference type="NCBI Taxonomy" id="87958"/>
    <lineage>
        <taxon>Eukaryota</taxon>
        <taxon>Metazoa</taxon>
        <taxon>Spiralia</taxon>
        <taxon>Lophotrochozoa</taxon>
        <taxon>Mollusca</taxon>
        <taxon>Gastropoda</taxon>
        <taxon>Patellogastropoda</taxon>
        <taxon>Patelloidea</taxon>
        <taxon>Patellidae</taxon>
        <taxon>Patella</taxon>
    </lineage>
</organism>
<feature type="compositionally biased region" description="Low complexity" evidence="2">
    <location>
        <begin position="74"/>
        <end position="102"/>
    </location>
</feature>
<evidence type="ECO:0000259" key="3">
    <source>
        <dbReference type="PROSITE" id="PS50041"/>
    </source>
</evidence>
<dbReference type="Pfam" id="PF00024">
    <property type="entry name" value="PAN_1"/>
    <property type="match status" value="1"/>
</dbReference>
<dbReference type="PANTHER" id="PTHR22803">
    <property type="entry name" value="MANNOSE, PHOSPHOLIPASE, LECTIN RECEPTOR RELATED"/>
    <property type="match status" value="1"/>
</dbReference>
<proteinExistence type="predicted"/>
<dbReference type="SMART" id="SM00034">
    <property type="entry name" value="CLECT"/>
    <property type="match status" value="1"/>
</dbReference>
<keyword evidence="1" id="KW-1015">Disulfide bond</keyword>
<dbReference type="InterPro" id="IPR003609">
    <property type="entry name" value="Pan_app"/>
</dbReference>
<dbReference type="Pfam" id="PF00059">
    <property type="entry name" value="Lectin_C"/>
    <property type="match status" value="1"/>
</dbReference>
<accession>A0AAN8K3P5</accession>
<dbReference type="InterPro" id="IPR050111">
    <property type="entry name" value="C-type_lectin/snaclec_domain"/>
</dbReference>
<gene>
    <name evidence="4" type="ORF">SNE40_004805</name>
</gene>
<dbReference type="InterPro" id="IPR001304">
    <property type="entry name" value="C-type_lectin-like"/>
</dbReference>
<dbReference type="PROSITE" id="PS50041">
    <property type="entry name" value="C_TYPE_LECTIN_2"/>
    <property type="match status" value="1"/>
</dbReference>
<dbReference type="SUPFAM" id="SSF56436">
    <property type="entry name" value="C-type lectin-like"/>
    <property type="match status" value="1"/>
</dbReference>
<evidence type="ECO:0000256" key="2">
    <source>
        <dbReference type="SAM" id="MobiDB-lite"/>
    </source>
</evidence>
<dbReference type="InterPro" id="IPR016186">
    <property type="entry name" value="C-type_lectin-like/link_sf"/>
</dbReference>